<reference evidence="2" key="2">
    <citation type="submission" date="2020-09" db="EMBL/GenBank/DDBJ databases">
        <authorList>
            <person name="Sun Q."/>
            <person name="Zhou Y."/>
        </authorList>
    </citation>
    <scope>NUCLEOTIDE SEQUENCE</scope>
    <source>
        <strain evidence="2">CGMCC 1.15178</strain>
    </source>
</reference>
<sequence length="256" mass="28354">MAKGLDCAIPLSASNAKVLAGAGFVFAARYLVPERLSWKRLNRAEAEAITSAGMQIVSVYETSANRPAGGAAHGKSDGLAALREAKLIGQPKGSAIYFAVDYDAGQQDYEVIEHYLRAASAQLLDYHTGVYGSYAVIEEMAKRQACSHFWQTYAWSRGKKSQHANIYQYQNDTSVAGVKLDLNESFGKEGWWNTRISEQPVKPPLAQREYKMETRDAQAIIRLLAASYELTTDRQARAEIHRLANEIRRAADIPIP</sequence>
<dbReference type="Pfam" id="PF08924">
    <property type="entry name" value="Rv2525c_GlyHyd-like"/>
    <property type="match status" value="1"/>
</dbReference>
<dbReference type="Proteomes" id="UP000612456">
    <property type="component" value="Unassembled WGS sequence"/>
</dbReference>
<gene>
    <name evidence="2" type="ORF">GCM10010911_62470</name>
</gene>
<dbReference type="SUPFAM" id="SSF51445">
    <property type="entry name" value="(Trans)glycosidases"/>
    <property type="match status" value="1"/>
</dbReference>
<dbReference type="EMBL" id="BMHP01000007">
    <property type="protein sequence ID" value="GGD95266.1"/>
    <property type="molecule type" value="Genomic_DNA"/>
</dbReference>
<name>A0A917E2Z3_9BACL</name>
<keyword evidence="3" id="KW-1185">Reference proteome</keyword>
<dbReference type="RefSeq" id="WP_188998562.1">
    <property type="nucleotide sequence ID" value="NZ_BMHP01000007.1"/>
</dbReference>
<dbReference type="InterPro" id="IPR015020">
    <property type="entry name" value="Rv2525c-like_Glyco_Hydro-like"/>
</dbReference>
<dbReference type="InterPro" id="IPR017853">
    <property type="entry name" value="GH"/>
</dbReference>
<dbReference type="AlphaFoldDB" id="A0A917E2Z3"/>
<reference evidence="2" key="1">
    <citation type="journal article" date="2014" name="Int. J. Syst. Evol. Microbiol.">
        <title>Complete genome sequence of Corynebacterium casei LMG S-19264T (=DSM 44701T), isolated from a smear-ripened cheese.</title>
        <authorList>
            <consortium name="US DOE Joint Genome Institute (JGI-PGF)"/>
            <person name="Walter F."/>
            <person name="Albersmeier A."/>
            <person name="Kalinowski J."/>
            <person name="Ruckert C."/>
        </authorList>
    </citation>
    <scope>NUCLEOTIDE SEQUENCE</scope>
    <source>
        <strain evidence="2">CGMCC 1.15178</strain>
    </source>
</reference>
<accession>A0A917E2Z3</accession>
<proteinExistence type="predicted"/>
<evidence type="ECO:0000313" key="3">
    <source>
        <dbReference type="Proteomes" id="UP000612456"/>
    </source>
</evidence>
<organism evidence="2 3">
    <name type="scientific">Paenibacillus nasutitermitis</name>
    <dbReference type="NCBI Taxonomy" id="1652958"/>
    <lineage>
        <taxon>Bacteria</taxon>
        <taxon>Bacillati</taxon>
        <taxon>Bacillota</taxon>
        <taxon>Bacilli</taxon>
        <taxon>Bacillales</taxon>
        <taxon>Paenibacillaceae</taxon>
        <taxon>Paenibacillus</taxon>
    </lineage>
</organism>
<evidence type="ECO:0000259" key="1">
    <source>
        <dbReference type="Pfam" id="PF08924"/>
    </source>
</evidence>
<comment type="caution">
    <text evidence="2">The sequence shown here is derived from an EMBL/GenBank/DDBJ whole genome shotgun (WGS) entry which is preliminary data.</text>
</comment>
<evidence type="ECO:0000313" key="2">
    <source>
        <dbReference type="EMBL" id="GGD95266.1"/>
    </source>
</evidence>
<protein>
    <recommendedName>
        <fullName evidence="1">Rv2525c-like glycoside hydrolase-like domain-containing protein</fullName>
    </recommendedName>
</protein>
<feature type="domain" description="Rv2525c-like glycoside hydrolase-like" evidence="1">
    <location>
        <begin position="20"/>
        <end position="176"/>
    </location>
</feature>
<dbReference type="Gene3D" id="3.20.20.80">
    <property type="entry name" value="Glycosidases"/>
    <property type="match status" value="1"/>
</dbReference>